<accession>A0A2N0SYN6</accession>
<organism evidence="3 4">
    <name type="scientific">Bifidobacterium longum</name>
    <dbReference type="NCBI Taxonomy" id="216816"/>
    <lineage>
        <taxon>Bacteria</taxon>
        <taxon>Bacillati</taxon>
        <taxon>Actinomycetota</taxon>
        <taxon>Actinomycetes</taxon>
        <taxon>Bifidobacteriales</taxon>
        <taxon>Bifidobacteriaceae</taxon>
        <taxon>Bifidobacterium</taxon>
    </lineage>
</organism>
<dbReference type="Proteomes" id="UP000461165">
    <property type="component" value="Unassembled WGS sequence"/>
</dbReference>
<dbReference type="PANTHER" id="PTHR35984">
    <property type="entry name" value="PERIPLASMIC SERINE PROTEASE"/>
    <property type="match status" value="1"/>
</dbReference>
<name>A0A2N0SYN6_BIFLN</name>
<dbReference type="InterPro" id="IPR002825">
    <property type="entry name" value="Pept_S49_ser-pept_pro"/>
</dbReference>
<sequence length="296" mass="32901">MPSWDEIINQVESAPNGVIDITRKEYISKLAEIRGRNVICYYSGWLQDSQGVQETSLLDTDMTGFMTNVHELDRSKGLDLILHTPGGDLAAAEKLVDYLRDCFDGDIEAFVPHMAMSAGTMIACACKKIYMGRQSSIGPTDPQFNGIPAGGVLEEFAQAVAETTSNPSSVPMWAQIISKYPPTFLGDCKKAVEASQKMVRTWLETGMFKDDEDAEDKARNIAEWLGTHANSAMHNRHISAKDAKAHGLKIVDLEDDNVLQDCVLTIHHAYMASFERSQAKKMIENSNQKSWVRIVR</sequence>
<evidence type="ECO:0000313" key="2">
    <source>
        <dbReference type="EMBL" id="KAB7136848.1"/>
    </source>
</evidence>
<dbReference type="Proteomes" id="UP000232654">
    <property type="component" value="Unassembled WGS sequence"/>
</dbReference>
<evidence type="ECO:0000313" key="4">
    <source>
        <dbReference type="Proteomes" id="UP000232654"/>
    </source>
</evidence>
<reference evidence="5 6" key="2">
    <citation type="journal article" date="2019" name="Nat. Med.">
        <title>A library of human gut bacterial isolates paired with longitudinal multiomics data enables mechanistic microbiome research.</title>
        <authorList>
            <person name="Poyet M."/>
            <person name="Groussin M."/>
            <person name="Gibbons S.M."/>
            <person name="Avila-Pacheco J."/>
            <person name="Jiang X."/>
            <person name="Kearney S.M."/>
            <person name="Perrotta A.R."/>
            <person name="Berdy B."/>
            <person name="Zhao S."/>
            <person name="Lieberman T.D."/>
            <person name="Swanson P.K."/>
            <person name="Smith M."/>
            <person name="Roesemann S."/>
            <person name="Alexander J.E."/>
            <person name="Rich S.A."/>
            <person name="Livny J."/>
            <person name="Vlamakis H."/>
            <person name="Clish C."/>
            <person name="Bullock K."/>
            <person name="Deik A."/>
            <person name="Scott J."/>
            <person name="Pierce K.A."/>
            <person name="Xavier R.J."/>
            <person name="Alm E.J."/>
        </authorList>
    </citation>
    <scope>NUCLEOTIDE SEQUENCE [LARGE SCALE GENOMIC DNA]</scope>
    <source>
        <strain evidence="2 5">BIOML-A166</strain>
        <strain evidence="1 6">BIOML-A320</strain>
    </source>
</reference>
<evidence type="ECO:0000313" key="3">
    <source>
        <dbReference type="EMBL" id="PKC86903.1"/>
    </source>
</evidence>
<evidence type="ECO:0000313" key="6">
    <source>
        <dbReference type="Proteomes" id="UP000478746"/>
    </source>
</evidence>
<comment type="caution">
    <text evidence="3">The sequence shown here is derived from an EMBL/GenBank/DDBJ whole genome shotgun (WGS) entry which is preliminary data.</text>
</comment>
<dbReference type="PANTHER" id="PTHR35984:SF1">
    <property type="entry name" value="PERIPLASMIC SERINE PROTEASE"/>
    <property type="match status" value="1"/>
</dbReference>
<evidence type="ECO:0000313" key="5">
    <source>
        <dbReference type="Proteomes" id="UP000461165"/>
    </source>
</evidence>
<dbReference type="Gene3D" id="3.90.226.10">
    <property type="entry name" value="2-enoyl-CoA Hydratase, Chain A, domain 1"/>
    <property type="match status" value="1"/>
</dbReference>
<dbReference type="RefSeq" id="WP_101011415.1">
    <property type="nucleotide sequence ID" value="NZ_JAWLRB010000022.1"/>
</dbReference>
<evidence type="ECO:0000313" key="1">
    <source>
        <dbReference type="EMBL" id="KAB6838689.1"/>
    </source>
</evidence>
<dbReference type="EMBL" id="PJDT01000031">
    <property type="protein sequence ID" value="PKC86903.1"/>
    <property type="molecule type" value="Genomic_DNA"/>
</dbReference>
<dbReference type="GO" id="GO:0016020">
    <property type="term" value="C:membrane"/>
    <property type="evidence" value="ECO:0007669"/>
    <property type="project" value="InterPro"/>
</dbReference>
<reference evidence="3 4" key="1">
    <citation type="submission" date="2017-12" db="EMBL/GenBank/DDBJ databases">
        <title>Bifidobacterium longum APC/DPC strains.</title>
        <authorList>
            <person name="Arboleya S."/>
        </authorList>
    </citation>
    <scope>NUCLEOTIDE SEQUENCE [LARGE SCALE GENOMIC DNA]</scope>
    <source>
        <strain evidence="3 4">APC1503</strain>
    </source>
</reference>
<dbReference type="Pfam" id="PF01972">
    <property type="entry name" value="SDH_protease"/>
    <property type="match status" value="1"/>
</dbReference>
<protein>
    <submittedName>
        <fullName evidence="1">S49 family peptidase</fullName>
    </submittedName>
    <submittedName>
        <fullName evidence="3">Serine dehydrogenase proteinase</fullName>
    </submittedName>
</protein>
<dbReference type="EMBL" id="WDVF01000004">
    <property type="protein sequence ID" value="KAB7136848.1"/>
    <property type="molecule type" value="Genomic_DNA"/>
</dbReference>
<dbReference type="AlphaFoldDB" id="A0A2N0SYN6"/>
<proteinExistence type="predicted"/>
<dbReference type="Proteomes" id="UP000478746">
    <property type="component" value="Unassembled WGS sequence"/>
</dbReference>
<gene>
    <name evidence="3" type="ORF">APC1503_2102</name>
    <name evidence="2" type="ORF">GBC97_03135</name>
    <name evidence="1" type="ORF">GBK08_03230</name>
</gene>
<dbReference type="InterPro" id="IPR029045">
    <property type="entry name" value="ClpP/crotonase-like_dom_sf"/>
</dbReference>
<dbReference type="SUPFAM" id="SSF52096">
    <property type="entry name" value="ClpP/crotonase"/>
    <property type="match status" value="1"/>
</dbReference>
<dbReference type="EMBL" id="WEAY01000004">
    <property type="protein sequence ID" value="KAB6838689.1"/>
    <property type="molecule type" value="Genomic_DNA"/>
</dbReference>